<dbReference type="AlphaFoldDB" id="A0A5N6USZ8"/>
<keyword evidence="1" id="KW-0812">Transmembrane</keyword>
<name>A0A5N6USZ8_ASPTM</name>
<gene>
    <name evidence="2" type="ORF">BDV40DRAFT_266641</name>
</gene>
<dbReference type="OrthoDB" id="10302288at2759"/>
<keyword evidence="1" id="KW-1133">Transmembrane helix</keyword>
<evidence type="ECO:0000313" key="2">
    <source>
        <dbReference type="EMBL" id="KAE8161765.1"/>
    </source>
</evidence>
<dbReference type="Proteomes" id="UP000326950">
    <property type="component" value="Unassembled WGS sequence"/>
</dbReference>
<keyword evidence="3" id="KW-1185">Reference proteome</keyword>
<accession>A0A5N6USZ8</accession>
<reference evidence="2 3" key="1">
    <citation type="submission" date="2019-04" db="EMBL/GenBank/DDBJ databases">
        <title>Friends and foes A comparative genomics study of 23 Aspergillus species from section Flavi.</title>
        <authorList>
            <consortium name="DOE Joint Genome Institute"/>
            <person name="Kjaerbolling I."/>
            <person name="Vesth T."/>
            <person name="Frisvad J.C."/>
            <person name="Nybo J.L."/>
            <person name="Theobald S."/>
            <person name="Kildgaard S."/>
            <person name="Isbrandt T."/>
            <person name="Kuo A."/>
            <person name="Sato A."/>
            <person name="Lyhne E.K."/>
            <person name="Kogle M.E."/>
            <person name="Wiebenga A."/>
            <person name="Kun R.S."/>
            <person name="Lubbers R.J."/>
            <person name="Makela M.R."/>
            <person name="Barry K."/>
            <person name="Chovatia M."/>
            <person name="Clum A."/>
            <person name="Daum C."/>
            <person name="Haridas S."/>
            <person name="He G."/>
            <person name="LaButti K."/>
            <person name="Lipzen A."/>
            <person name="Mondo S."/>
            <person name="Riley R."/>
            <person name="Salamov A."/>
            <person name="Simmons B.A."/>
            <person name="Magnuson J.K."/>
            <person name="Henrissat B."/>
            <person name="Mortensen U.H."/>
            <person name="Larsen T.O."/>
            <person name="Devries R.P."/>
            <person name="Grigoriev I.V."/>
            <person name="Machida M."/>
            <person name="Baker S.E."/>
            <person name="Andersen M.R."/>
        </authorList>
    </citation>
    <scope>NUCLEOTIDE SEQUENCE [LARGE SCALE GENOMIC DNA]</scope>
    <source>
        <strain evidence="2 3">CBS 117626</strain>
    </source>
</reference>
<proteinExistence type="predicted"/>
<evidence type="ECO:0000256" key="1">
    <source>
        <dbReference type="SAM" id="Phobius"/>
    </source>
</evidence>
<dbReference type="EMBL" id="ML738637">
    <property type="protein sequence ID" value="KAE8161765.1"/>
    <property type="molecule type" value="Genomic_DNA"/>
</dbReference>
<protein>
    <submittedName>
        <fullName evidence="2">Uncharacterized protein</fullName>
    </submittedName>
</protein>
<feature type="transmembrane region" description="Helical" evidence="1">
    <location>
        <begin position="37"/>
        <end position="57"/>
    </location>
</feature>
<organism evidence="2 3">
    <name type="scientific">Aspergillus tamarii</name>
    <dbReference type="NCBI Taxonomy" id="41984"/>
    <lineage>
        <taxon>Eukaryota</taxon>
        <taxon>Fungi</taxon>
        <taxon>Dikarya</taxon>
        <taxon>Ascomycota</taxon>
        <taxon>Pezizomycotina</taxon>
        <taxon>Eurotiomycetes</taxon>
        <taxon>Eurotiomycetidae</taxon>
        <taxon>Eurotiales</taxon>
        <taxon>Aspergillaceae</taxon>
        <taxon>Aspergillus</taxon>
        <taxon>Aspergillus subgen. Circumdati</taxon>
    </lineage>
</organism>
<evidence type="ECO:0000313" key="3">
    <source>
        <dbReference type="Proteomes" id="UP000326950"/>
    </source>
</evidence>
<keyword evidence="1" id="KW-0472">Membrane</keyword>
<sequence length="77" mass="9071">MLHILNFGATVRSLQPWVHMRLENSRFPNRICRVVKIYLGVTFGMALHLYFISDVYVRSSNRRRDRRLSASKEYLGG</sequence>